<reference evidence="1" key="1">
    <citation type="submission" date="2021-12" db="EMBL/GenBank/DDBJ databases">
        <authorList>
            <person name="Veyrier F.J."/>
        </authorList>
    </citation>
    <scope>NUCLEOTIDE SEQUENCE</scope>
    <source>
        <strain evidence="1">SAG 1488-6</strain>
    </source>
</reference>
<evidence type="ECO:0000313" key="1">
    <source>
        <dbReference type="EMBL" id="UOO93400.1"/>
    </source>
</evidence>
<reference evidence="1" key="2">
    <citation type="journal article" date="2022" name="Res Sq">
        <title>Evolution of multicellular longitudinally dividing oral cavity symbionts (Neisseriaceae).</title>
        <authorList>
            <person name="Nyongesa S."/>
            <person name="Weber P."/>
            <person name="Bernet E."/>
            <person name="Pullido F."/>
            <person name="Nieckarz M."/>
            <person name="Delaby M."/>
            <person name="Nieves C."/>
            <person name="Viehboeck T."/>
            <person name="Krause N."/>
            <person name="Rivera-Millot A."/>
            <person name="Nakamura A."/>
            <person name="Vischer N."/>
            <person name="VanNieuwenhze M."/>
            <person name="Brun Y."/>
            <person name="Cava F."/>
            <person name="Bulgheresi S."/>
            <person name="Veyrier F."/>
        </authorList>
    </citation>
    <scope>NUCLEOTIDE SEQUENCE</scope>
    <source>
        <strain evidence="1">SAG 1488-6</strain>
    </source>
</reference>
<proteinExistence type="predicted"/>
<accession>A0ABY4ECC4</accession>
<dbReference type="Proteomes" id="UP000832034">
    <property type="component" value="Chromosome"/>
</dbReference>
<keyword evidence="2" id="KW-1185">Reference proteome</keyword>
<evidence type="ECO:0000313" key="2">
    <source>
        <dbReference type="Proteomes" id="UP000832034"/>
    </source>
</evidence>
<name>A0ABY4ECC4_VITST</name>
<gene>
    <name evidence="1" type="ORF">LVJ81_05060</name>
</gene>
<protein>
    <submittedName>
        <fullName evidence="1">Uncharacterized protein</fullName>
    </submittedName>
</protein>
<sequence length="165" mass="18333">MFNLKQQQAAINQVTALGEIAIASEYLMVIEGYEHLRFLTKGFALPLASAEDKIDVFLAGGIVTHTSPMAKTDFSHGLTIIETVPGHALDLFEAVAYERSIVHRTKFNFTIYQGTVEEHVRKWSCSSALLHGFEPPEIDGENRTQIMQYAGNIAYHCFGSKKGNI</sequence>
<organism evidence="1 2">
    <name type="scientific">Vitreoscilla stercoraria</name>
    <dbReference type="NCBI Taxonomy" id="61"/>
    <lineage>
        <taxon>Bacteria</taxon>
        <taxon>Pseudomonadati</taxon>
        <taxon>Pseudomonadota</taxon>
        <taxon>Betaproteobacteria</taxon>
        <taxon>Neisseriales</taxon>
        <taxon>Neisseriaceae</taxon>
        <taxon>Vitreoscilla</taxon>
    </lineage>
</organism>
<dbReference type="RefSeq" id="WP_019959139.1">
    <property type="nucleotide sequence ID" value="NZ_CP091512.1"/>
</dbReference>
<dbReference type="EMBL" id="CP091512">
    <property type="protein sequence ID" value="UOO93400.1"/>
    <property type="molecule type" value="Genomic_DNA"/>
</dbReference>